<evidence type="ECO:0000256" key="1">
    <source>
        <dbReference type="SAM" id="MobiDB-lite"/>
    </source>
</evidence>
<name>A0A9D4BQ69_DREPO</name>
<organism evidence="2 3">
    <name type="scientific">Dreissena polymorpha</name>
    <name type="common">Zebra mussel</name>
    <name type="synonym">Mytilus polymorpha</name>
    <dbReference type="NCBI Taxonomy" id="45954"/>
    <lineage>
        <taxon>Eukaryota</taxon>
        <taxon>Metazoa</taxon>
        <taxon>Spiralia</taxon>
        <taxon>Lophotrochozoa</taxon>
        <taxon>Mollusca</taxon>
        <taxon>Bivalvia</taxon>
        <taxon>Autobranchia</taxon>
        <taxon>Heteroconchia</taxon>
        <taxon>Euheterodonta</taxon>
        <taxon>Imparidentia</taxon>
        <taxon>Neoheterodontei</taxon>
        <taxon>Myida</taxon>
        <taxon>Dreissenoidea</taxon>
        <taxon>Dreissenidae</taxon>
        <taxon>Dreissena</taxon>
    </lineage>
</organism>
<protein>
    <submittedName>
        <fullName evidence="2">Uncharacterized protein</fullName>
    </submittedName>
</protein>
<evidence type="ECO:0000313" key="2">
    <source>
        <dbReference type="EMBL" id="KAH3712366.1"/>
    </source>
</evidence>
<sequence>MVNVREERISLKALQKFQATISKLASKFITNDDDLPGIDLESDRQAGEVADTADATMDQTDARASPKRKRVRGLYSANITLGVTGMDLELDINREDSLEDVDASCLMSAEPARAPPPPPRYGTVAARRPPPRPS</sequence>
<accession>A0A9D4BQ69</accession>
<dbReference type="Proteomes" id="UP000828390">
    <property type="component" value="Unassembled WGS sequence"/>
</dbReference>
<gene>
    <name evidence="2" type="ORF">DPMN_072066</name>
</gene>
<reference evidence="2" key="1">
    <citation type="journal article" date="2019" name="bioRxiv">
        <title>The Genome of the Zebra Mussel, Dreissena polymorpha: A Resource for Invasive Species Research.</title>
        <authorList>
            <person name="McCartney M.A."/>
            <person name="Auch B."/>
            <person name="Kono T."/>
            <person name="Mallez S."/>
            <person name="Zhang Y."/>
            <person name="Obille A."/>
            <person name="Becker A."/>
            <person name="Abrahante J.E."/>
            <person name="Garbe J."/>
            <person name="Badalamenti J.P."/>
            <person name="Herman A."/>
            <person name="Mangelson H."/>
            <person name="Liachko I."/>
            <person name="Sullivan S."/>
            <person name="Sone E.D."/>
            <person name="Koren S."/>
            <person name="Silverstein K.A.T."/>
            <person name="Beckman K.B."/>
            <person name="Gohl D.M."/>
        </authorList>
    </citation>
    <scope>NUCLEOTIDE SEQUENCE</scope>
    <source>
        <strain evidence="2">Duluth1</strain>
        <tissue evidence="2">Whole animal</tissue>
    </source>
</reference>
<keyword evidence="3" id="KW-1185">Reference proteome</keyword>
<proteinExistence type="predicted"/>
<feature type="compositionally biased region" description="Low complexity" evidence="1">
    <location>
        <begin position="50"/>
        <end position="59"/>
    </location>
</feature>
<evidence type="ECO:0000313" key="3">
    <source>
        <dbReference type="Proteomes" id="UP000828390"/>
    </source>
</evidence>
<reference evidence="2" key="2">
    <citation type="submission" date="2020-11" db="EMBL/GenBank/DDBJ databases">
        <authorList>
            <person name="McCartney M.A."/>
            <person name="Auch B."/>
            <person name="Kono T."/>
            <person name="Mallez S."/>
            <person name="Becker A."/>
            <person name="Gohl D.M."/>
            <person name="Silverstein K.A.T."/>
            <person name="Koren S."/>
            <person name="Bechman K.B."/>
            <person name="Herman A."/>
            <person name="Abrahante J.E."/>
            <person name="Garbe J."/>
        </authorList>
    </citation>
    <scope>NUCLEOTIDE SEQUENCE</scope>
    <source>
        <strain evidence="2">Duluth1</strain>
        <tissue evidence="2">Whole animal</tissue>
    </source>
</reference>
<feature type="region of interest" description="Disordered" evidence="1">
    <location>
        <begin position="103"/>
        <end position="134"/>
    </location>
</feature>
<feature type="region of interest" description="Disordered" evidence="1">
    <location>
        <begin position="34"/>
        <end position="69"/>
    </location>
</feature>
<dbReference type="EMBL" id="JAIWYP010000014">
    <property type="protein sequence ID" value="KAH3712366.1"/>
    <property type="molecule type" value="Genomic_DNA"/>
</dbReference>
<dbReference type="AlphaFoldDB" id="A0A9D4BQ69"/>
<comment type="caution">
    <text evidence="2">The sequence shown here is derived from an EMBL/GenBank/DDBJ whole genome shotgun (WGS) entry which is preliminary data.</text>
</comment>